<keyword evidence="9 13" id="KW-0472">Membrane</keyword>
<name>A0A9Q0YM69_HOLLE</name>
<dbReference type="GO" id="GO:0009897">
    <property type="term" value="C:external side of plasma membrane"/>
    <property type="evidence" value="ECO:0007669"/>
    <property type="project" value="TreeGrafter"/>
</dbReference>
<reference evidence="18" key="1">
    <citation type="submission" date="2021-10" db="EMBL/GenBank/DDBJ databases">
        <title>Tropical sea cucumber genome reveals ecological adaptation and Cuvierian tubules defense mechanism.</title>
        <authorList>
            <person name="Chen T."/>
        </authorList>
    </citation>
    <scope>NUCLEOTIDE SEQUENCE</scope>
    <source>
        <strain evidence="18">Nanhai2018</strain>
        <tissue evidence="18">Muscle</tissue>
    </source>
</reference>
<dbReference type="PROSITE" id="PS00242">
    <property type="entry name" value="INTEGRIN_ALPHA"/>
    <property type="match status" value="1"/>
</dbReference>
<dbReference type="Pfam" id="PF08441">
    <property type="entry name" value="Integrin_A_Ig_1"/>
    <property type="match status" value="1"/>
</dbReference>
<feature type="domain" description="Integrin alpha second immunoglobulin-like" evidence="16">
    <location>
        <begin position="650"/>
        <end position="798"/>
    </location>
</feature>
<evidence type="ECO:0000256" key="13">
    <source>
        <dbReference type="RuleBase" id="RU003762"/>
    </source>
</evidence>
<dbReference type="Proteomes" id="UP001152320">
    <property type="component" value="Chromosome 18"/>
</dbReference>
<dbReference type="GO" id="GO:0005178">
    <property type="term" value="F:integrin binding"/>
    <property type="evidence" value="ECO:0007669"/>
    <property type="project" value="TreeGrafter"/>
</dbReference>
<dbReference type="PANTHER" id="PTHR23220:SF134">
    <property type="entry name" value="INTEGRIN ALPHA-2 DOMAIN-CONTAINING PROTEIN"/>
    <property type="match status" value="1"/>
</dbReference>
<dbReference type="Pfam" id="PF20805">
    <property type="entry name" value="Integrin_A_Ig_2"/>
    <property type="match status" value="1"/>
</dbReference>
<evidence type="ECO:0000313" key="18">
    <source>
        <dbReference type="EMBL" id="KAJ8024984.1"/>
    </source>
</evidence>
<dbReference type="GO" id="GO:0008305">
    <property type="term" value="C:integrin complex"/>
    <property type="evidence" value="ECO:0007669"/>
    <property type="project" value="InterPro"/>
</dbReference>
<dbReference type="Gene3D" id="2.130.10.130">
    <property type="entry name" value="Integrin alpha, N-terminal"/>
    <property type="match status" value="1"/>
</dbReference>
<comment type="subcellular location">
    <subcellularLocation>
        <location evidence="1 13">Membrane</location>
        <topology evidence="1 13">Single-pass type I membrane protein</topology>
    </subcellularLocation>
</comment>
<feature type="domain" description="Integrin alpha first immunoglubulin-like" evidence="15">
    <location>
        <begin position="480"/>
        <end position="608"/>
    </location>
</feature>
<organism evidence="18 19">
    <name type="scientific">Holothuria leucospilota</name>
    <name type="common">Black long sea cucumber</name>
    <name type="synonym">Mertensiothuria leucospilota</name>
    <dbReference type="NCBI Taxonomy" id="206669"/>
    <lineage>
        <taxon>Eukaryota</taxon>
        <taxon>Metazoa</taxon>
        <taxon>Echinodermata</taxon>
        <taxon>Eleutherozoa</taxon>
        <taxon>Echinozoa</taxon>
        <taxon>Holothuroidea</taxon>
        <taxon>Aspidochirotacea</taxon>
        <taxon>Aspidochirotida</taxon>
        <taxon>Holothuriidae</taxon>
        <taxon>Holothuria</taxon>
    </lineage>
</organism>
<evidence type="ECO:0000256" key="5">
    <source>
        <dbReference type="ARBA" id="ARBA00022737"/>
    </source>
</evidence>
<dbReference type="InterPro" id="IPR048286">
    <property type="entry name" value="Integrin_alpha_Ig-like_3"/>
</dbReference>
<keyword evidence="19" id="KW-1185">Reference proteome</keyword>
<dbReference type="GO" id="GO:0098609">
    <property type="term" value="P:cell-cell adhesion"/>
    <property type="evidence" value="ECO:0007669"/>
    <property type="project" value="TreeGrafter"/>
</dbReference>
<dbReference type="Pfam" id="PF20806">
    <property type="entry name" value="Integrin_A_Ig_3"/>
    <property type="match status" value="1"/>
</dbReference>
<dbReference type="SMART" id="SM00191">
    <property type="entry name" value="Int_alpha"/>
    <property type="match status" value="5"/>
</dbReference>
<comment type="similarity">
    <text evidence="2 13">Belongs to the integrin alpha chain family.</text>
</comment>
<dbReference type="InterPro" id="IPR013517">
    <property type="entry name" value="FG-GAP"/>
</dbReference>
<evidence type="ECO:0000256" key="14">
    <source>
        <dbReference type="SAM" id="MobiDB-lite"/>
    </source>
</evidence>
<keyword evidence="3 13" id="KW-0812">Transmembrane</keyword>
<dbReference type="PRINTS" id="PR01185">
    <property type="entry name" value="INTEGRINA"/>
</dbReference>
<evidence type="ECO:0000256" key="7">
    <source>
        <dbReference type="ARBA" id="ARBA00022989"/>
    </source>
</evidence>
<proteinExistence type="inferred from homology"/>
<dbReference type="PANTHER" id="PTHR23220">
    <property type="entry name" value="INTEGRIN ALPHA"/>
    <property type="match status" value="1"/>
</dbReference>
<evidence type="ECO:0000256" key="2">
    <source>
        <dbReference type="ARBA" id="ARBA00008054"/>
    </source>
</evidence>
<dbReference type="PROSITE" id="PS51470">
    <property type="entry name" value="FG_GAP"/>
    <property type="match status" value="4"/>
</dbReference>
<evidence type="ECO:0000256" key="6">
    <source>
        <dbReference type="ARBA" id="ARBA00022889"/>
    </source>
</evidence>
<keyword evidence="4 13" id="KW-0732">Signal</keyword>
<dbReference type="Gene3D" id="1.20.5.930">
    <property type="entry name" value="Bicelle-embedded integrin alpha(iib) transmembrane segment"/>
    <property type="match status" value="1"/>
</dbReference>
<feature type="repeat" description="FG-GAP" evidence="12">
    <location>
        <begin position="433"/>
        <end position="495"/>
    </location>
</feature>
<dbReference type="InterPro" id="IPR013519">
    <property type="entry name" value="Int_alpha_beta-p"/>
</dbReference>
<dbReference type="InterPro" id="IPR028994">
    <property type="entry name" value="Integrin_alpha_N"/>
</dbReference>
<keyword evidence="6 13" id="KW-0130">Cell adhesion</keyword>
<feature type="chain" id="PRO_5040535967" evidence="13">
    <location>
        <begin position="20"/>
        <end position="1111"/>
    </location>
</feature>
<gene>
    <name evidence="18" type="ORF">HOLleu_35059</name>
</gene>
<sequence length="1111" mass="122884">MNVFAVFLIFVSVLGISQSCNIDTTEPIKYQEGIGNYFGYTVLQYREDSDSSNPFVLVGAPKANSTHQRNLHQPGAVYMCKVVDPYDCVQLELDPDENQAVGTRVDDKNNQWLGVSLASEKQKSGIISDIRYVYKRLYCLFHLKQACGHRYQNGYYLNHTDFTRDDKYPIGICYSFKLNSGISDSFEIREKRFPCLDGDQWRNPNIRWLSWCQAGVGLAYTSDGTPVYGAPGAFNWTGTAIAEMSRNNTFTYQEPETPPAGSTYESDYTGYSVATGHFVGEDGEEQGVTGAPRANQLGKVTVYDISTGTVYQEIYGEPMNTYFGSAVAAVDINNDGLCDLLVGAPLFSNDQDEGKVYEYLNTGGSEKPLQLSQEFRGSVAFRARFGSTISGIKDLNRDGYHDVIIGAPYEDDGTGAVYVYLGGAEGLGPKFSQRISGADFKPKLETFGISLHGGIDMDKNKYIDIVVGAYESDTVVLFKTKPVFDLQAWLELDPQSLDPEIKECTLNGKVVGCLNVTACFRFSTDIVVTDNVDIVYTVTVDEEKLAEGIASRFLLTERLLTEYNKTLGIPENEKTCDEPIKAYLQHNARDFLTKVPLKLTYDVFKYKVQTDKDRRGDQPFLFEGGVPPVSNGYNCEAQTVTEEVIFVQNCGADGLCQTDLKLEPTAELPGGKTNKLILGASNNLFINTRIENDGEEAHQAVLRIYHPSYMGYESVELIEVICLSTEDCTPEVVASCSPQLAQGSSALVECSLGNPMNAHNSALLRLRFDVSYTPSSIGRKINITMVVSTVSIETESQKENNMRQLEYSLIVEADLGMVGASKPESIYYGYNATSLGKGDQREANLAKLKSSLQAANLAFEKKPYNETWIGPAFNQEFQVVNYGPGRMPTAFTVTIQIPWRTLDGDWLVFIKDIIIDGNKGSCNKAPILLLQYGSLRDVYKKGSADEENSKQILETSNVPRFLDCNKAKCDKVTCNIAQLESDAIVKITVAGLLWEHTFVSRKYGFKQLVSEAIVESNDELRIHNPPNNRRPDKTTVQTIAYTSTMGKQPTAWWVIMLGVLAGILSFTGVVLLLYKLGFFKRGLKEAMEGRVADGAAAAPDTESEPVPSKET</sequence>
<dbReference type="EMBL" id="JAIZAY010000018">
    <property type="protein sequence ID" value="KAJ8024984.1"/>
    <property type="molecule type" value="Genomic_DNA"/>
</dbReference>
<evidence type="ECO:0000259" key="17">
    <source>
        <dbReference type="Pfam" id="PF20806"/>
    </source>
</evidence>
<keyword evidence="11" id="KW-0325">Glycoprotein</keyword>
<keyword evidence="8 13" id="KW-0401">Integrin</keyword>
<keyword evidence="5" id="KW-0677">Repeat</keyword>
<evidence type="ECO:0000256" key="12">
    <source>
        <dbReference type="PROSITE-ProRule" id="PRU00803"/>
    </source>
</evidence>
<comment type="caution">
    <text evidence="18">The sequence shown here is derived from an EMBL/GenBank/DDBJ whole genome shotgun (WGS) entry which is preliminary data.</text>
</comment>
<dbReference type="GO" id="GO:0007160">
    <property type="term" value="P:cell-matrix adhesion"/>
    <property type="evidence" value="ECO:0007669"/>
    <property type="project" value="TreeGrafter"/>
</dbReference>
<feature type="transmembrane region" description="Helical" evidence="13">
    <location>
        <begin position="1051"/>
        <end position="1074"/>
    </location>
</feature>
<accession>A0A9Q0YM69</accession>
<dbReference type="SUPFAM" id="SSF69179">
    <property type="entry name" value="Integrin domains"/>
    <property type="match status" value="3"/>
</dbReference>
<feature type="domain" description="Integrin alpha third immunoglobulin-like" evidence="17">
    <location>
        <begin position="856"/>
        <end position="1036"/>
    </location>
</feature>
<dbReference type="InterPro" id="IPR032695">
    <property type="entry name" value="Integrin_dom_sf"/>
</dbReference>
<dbReference type="GO" id="GO:0007229">
    <property type="term" value="P:integrin-mediated signaling pathway"/>
    <property type="evidence" value="ECO:0007669"/>
    <property type="project" value="UniProtKB-KW"/>
</dbReference>
<feature type="signal peptide" evidence="13">
    <location>
        <begin position="1"/>
        <end position="19"/>
    </location>
</feature>
<evidence type="ECO:0000256" key="11">
    <source>
        <dbReference type="ARBA" id="ARBA00023180"/>
    </source>
</evidence>
<dbReference type="InterPro" id="IPR018184">
    <property type="entry name" value="Integrin_alpha_C_CS"/>
</dbReference>
<dbReference type="InterPro" id="IPR000413">
    <property type="entry name" value="Integrin_alpha"/>
</dbReference>
<dbReference type="Pfam" id="PF01839">
    <property type="entry name" value="FG-GAP"/>
    <property type="match status" value="2"/>
</dbReference>
<evidence type="ECO:0000256" key="3">
    <source>
        <dbReference type="ARBA" id="ARBA00022692"/>
    </source>
</evidence>
<evidence type="ECO:0000256" key="9">
    <source>
        <dbReference type="ARBA" id="ARBA00023136"/>
    </source>
</evidence>
<protein>
    <submittedName>
        <fullName evidence="18">Integrin alpha-9</fullName>
    </submittedName>
</protein>
<dbReference type="InterPro" id="IPR048285">
    <property type="entry name" value="Integrin_alpha_Ig-like_2"/>
</dbReference>
<dbReference type="Gene3D" id="2.60.40.1460">
    <property type="entry name" value="Integrin domains. Chain A, domain 2"/>
    <property type="match status" value="1"/>
</dbReference>
<feature type="repeat" description="FG-GAP" evidence="12">
    <location>
        <begin position="23"/>
        <end position="89"/>
    </location>
</feature>
<dbReference type="AlphaFoldDB" id="A0A9Q0YM69"/>
<keyword evidence="10 13" id="KW-0675">Receptor</keyword>
<dbReference type="Gene3D" id="2.60.40.1530">
    <property type="entry name" value="ntegrin, alpha v. Chain A, domain 4"/>
    <property type="match status" value="1"/>
</dbReference>
<dbReference type="OrthoDB" id="5317514at2759"/>
<evidence type="ECO:0000256" key="1">
    <source>
        <dbReference type="ARBA" id="ARBA00004479"/>
    </source>
</evidence>
<evidence type="ECO:0000256" key="8">
    <source>
        <dbReference type="ARBA" id="ARBA00023037"/>
    </source>
</evidence>
<dbReference type="InterPro" id="IPR013649">
    <property type="entry name" value="Integrin_alpha_Ig-like_1"/>
</dbReference>
<evidence type="ECO:0000259" key="16">
    <source>
        <dbReference type="Pfam" id="PF20805"/>
    </source>
</evidence>
<feature type="repeat" description="FG-GAP" evidence="12">
    <location>
        <begin position="370"/>
        <end position="429"/>
    </location>
</feature>
<evidence type="ECO:0000256" key="4">
    <source>
        <dbReference type="ARBA" id="ARBA00022729"/>
    </source>
</evidence>
<evidence type="ECO:0000313" key="19">
    <source>
        <dbReference type="Proteomes" id="UP001152320"/>
    </source>
</evidence>
<evidence type="ECO:0000256" key="10">
    <source>
        <dbReference type="ARBA" id="ARBA00023170"/>
    </source>
</evidence>
<dbReference type="Gene3D" id="2.60.40.1510">
    <property type="entry name" value="ntegrin, alpha v. Chain A, domain 3"/>
    <property type="match status" value="1"/>
</dbReference>
<evidence type="ECO:0000259" key="15">
    <source>
        <dbReference type="Pfam" id="PF08441"/>
    </source>
</evidence>
<dbReference type="SUPFAM" id="SSF69318">
    <property type="entry name" value="Integrin alpha N-terminal domain"/>
    <property type="match status" value="1"/>
</dbReference>
<feature type="region of interest" description="Disordered" evidence="14">
    <location>
        <begin position="1092"/>
        <end position="1111"/>
    </location>
</feature>
<feature type="repeat" description="FG-GAP" evidence="12">
    <location>
        <begin position="309"/>
        <end position="368"/>
    </location>
</feature>
<keyword evidence="7 13" id="KW-1133">Transmembrane helix</keyword>
<dbReference type="GO" id="GO:0033627">
    <property type="term" value="P:cell adhesion mediated by integrin"/>
    <property type="evidence" value="ECO:0007669"/>
    <property type="project" value="TreeGrafter"/>
</dbReference>